<evidence type="ECO:0000313" key="7">
    <source>
        <dbReference type="EMBL" id="MBI6882924.1"/>
    </source>
</evidence>
<gene>
    <name evidence="7" type="ORF">JEU22_03280</name>
</gene>
<dbReference type="Pfam" id="PF04545">
    <property type="entry name" value="Sigma70_r4"/>
    <property type="match status" value="1"/>
</dbReference>
<dbReference type="GO" id="GO:0006352">
    <property type="term" value="P:DNA-templated transcription initiation"/>
    <property type="evidence" value="ECO:0007669"/>
    <property type="project" value="InterPro"/>
</dbReference>
<proteinExistence type="inferred from homology"/>
<dbReference type="NCBIfam" id="TIGR02937">
    <property type="entry name" value="sigma70-ECF"/>
    <property type="match status" value="1"/>
</dbReference>
<evidence type="ECO:0000256" key="2">
    <source>
        <dbReference type="ARBA" id="ARBA00023015"/>
    </source>
</evidence>
<sequence length="231" mass="26451">MSPTSTPPDALRKQLWLGHLPLADRVVAEFCHRRDLKEDASQEVRLALWEASAKWDASVQETFNHYAWLVMRRKLLYFLTAKASERPRLSRREQHVMNSMREALAAGQMISAKTIDAISAESGIDRFRLTQLVSFWYSTRFTITAQSMSHIAELASPEDAEDLSKELEILEECMGMLPEREQMIIAERFMRDPRATLGDLSSVLGVSIERVRQLEANSLKKLRKMLSDKIG</sequence>
<evidence type="ECO:0000256" key="5">
    <source>
        <dbReference type="ARBA" id="ARBA00023163"/>
    </source>
</evidence>
<dbReference type="EMBL" id="JAEHTE010000002">
    <property type="protein sequence ID" value="MBI6882924.1"/>
    <property type="molecule type" value="Genomic_DNA"/>
</dbReference>
<dbReference type="Gene3D" id="1.20.140.160">
    <property type="match status" value="1"/>
</dbReference>
<dbReference type="GO" id="GO:0016987">
    <property type="term" value="F:sigma factor activity"/>
    <property type="evidence" value="ECO:0007669"/>
    <property type="project" value="UniProtKB-KW"/>
</dbReference>
<dbReference type="CDD" id="cd06171">
    <property type="entry name" value="Sigma70_r4"/>
    <property type="match status" value="1"/>
</dbReference>
<dbReference type="AlphaFoldDB" id="A0A8I1JIU6"/>
<dbReference type="InterPro" id="IPR013324">
    <property type="entry name" value="RNA_pol_sigma_r3/r4-like"/>
</dbReference>
<dbReference type="SUPFAM" id="SSF88946">
    <property type="entry name" value="Sigma2 domain of RNA polymerase sigma factors"/>
    <property type="match status" value="1"/>
</dbReference>
<organism evidence="7 8">
    <name type="scientific">Pseudomonas putida</name>
    <name type="common">Arthrobacter siderocapsulatus</name>
    <dbReference type="NCBI Taxonomy" id="303"/>
    <lineage>
        <taxon>Bacteria</taxon>
        <taxon>Pseudomonadati</taxon>
        <taxon>Pseudomonadota</taxon>
        <taxon>Gammaproteobacteria</taxon>
        <taxon>Pseudomonadales</taxon>
        <taxon>Pseudomonadaceae</taxon>
        <taxon>Pseudomonas</taxon>
    </lineage>
</organism>
<feature type="domain" description="RNA polymerase sigma-70" evidence="6">
    <location>
        <begin position="196"/>
        <end position="222"/>
    </location>
</feature>
<dbReference type="PRINTS" id="PR00046">
    <property type="entry name" value="SIGMA70FCT"/>
</dbReference>
<dbReference type="InterPro" id="IPR013325">
    <property type="entry name" value="RNA_pol_sigma_r2"/>
</dbReference>
<dbReference type="RefSeq" id="WP_198746548.1">
    <property type="nucleotide sequence ID" value="NZ_JAEHTE010000002.1"/>
</dbReference>
<evidence type="ECO:0000256" key="4">
    <source>
        <dbReference type="ARBA" id="ARBA00023125"/>
    </source>
</evidence>
<comment type="caution">
    <text evidence="7">The sequence shown here is derived from an EMBL/GenBank/DDBJ whole genome shotgun (WGS) entry which is preliminary data.</text>
</comment>
<dbReference type="Pfam" id="PF04542">
    <property type="entry name" value="Sigma70_r2"/>
    <property type="match status" value="1"/>
</dbReference>
<keyword evidence="2" id="KW-0805">Transcription regulation</keyword>
<evidence type="ECO:0000256" key="1">
    <source>
        <dbReference type="ARBA" id="ARBA00007788"/>
    </source>
</evidence>
<comment type="similarity">
    <text evidence="1">Belongs to the sigma-70 factor family.</text>
</comment>
<evidence type="ECO:0000313" key="8">
    <source>
        <dbReference type="Proteomes" id="UP000637061"/>
    </source>
</evidence>
<reference evidence="7" key="1">
    <citation type="submission" date="2020-12" db="EMBL/GenBank/DDBJ databases">
        <title>Enhanced detection system for hospital associated transmission using whole genome sequencing surveillance.</title>
        <authorList>
            <person name="Harrison L.H."/>
            <person name="Van Tyne D."/>
            <person name="Marsh J.W."/>
            <person name="Griffith M.P."/>
            <person name="Snyder D.J."/>
            <person name="Cooper V.S."/>
            <person name="Mustapha M."/>
        </authorList>
    </citation>
    <scope>NUCLEOTIDE SEQUENCE</scope>
    <source>
        <strain evidence="7">PSB00042</strain>
    </source>
</reference>
<dbReference type="PANTHER" id="PTHR30376">
    <property type="entry name" value="SIGMA FACTOR RPOH HEAT SHOCK RELATED"/>
    <property type="match status" value="1"/>
</dbReference>
<dbReference type="SUPFAM" id="SSF88659">
    <property type="entry name" value="Sigma3 and sigma4 domains of RNA polymerase sigma factors"/>
    <property type="match status" value="1"/>
</dbReference>
<dbReference type="InterPro" id="IPR014284">
    <property type="entry name" value="RNA_pol_sigma-70_dom"/>
</dbReference>
<dbReference type="Proteomes" id="UP000637061">
    <property type="component" value="Unassembled WGS sequence"/>
</dbReference>
<keyword evidence="3" id="KW-0731">Sigma factor</keyword>
<evidence type="ECO:0000259" key="6">
    <source>
        <dbReference type="PROSITE" id="PS00716"/>
    </source>
</evidence>
<accession>A0A8I1JIU6</accession>
<dbReference type="InterPro" id="IPR007630">
    <property type="entry name" value="RNA_pol_sigma70_r4"/>
</dbReference>
<dbReference type="PANTHER" id="PTHR30376:SF3">
    <property type="entry name" value="RNA POLYMERASE SIGMA FACTOR RPOH"/>
    <property type="match status" value="1"/>
</dbReference>
<dbReference type="InterPro" id="IPR000943">
    <property type="entry name" value="RNA_pol_sigma70"/>
</dbReference>
<dbReference type="PROSITE" id="PS00716">
    <property type="entry name" value="SIGMA70_2"/>
    <property type="match status" value="1"/>
</dbReference>
<protein>
    <submittedName>
        <fullName evidence="7">Sigma-70 family RNA polymerase sigma factor</fullName>
    </submittedName>
</protein>
<keyword evidence="5" id="KW-0804">Transcription</keyword>
<dbReference type="InterPro" id="IPR050813">
    <property type="entry name" value="Sigma-70_Factor"/>
</dbReference>
<dbReference type="InterPro" id="IPR007627">
    <property type="entry name" value="RNA_pol_sigma70_r2"/>
</dbReference>
<name>A0A8I1JIU6_PSEPU</name>
<dbReference type="GO" id="GO:0003677">
    <property type="term" value="F:DNA binding"/>
    <property type="evidence" value="ECO:0007669"/>
    <property type="project" value="UniProtKB-KW"/>
</dbReference>
<keyword evidence="4" id="KW-0238">DNA-binding</keyword>
<evidence type="ECO:0000256" key="3">
    <source>
        <dbReference type="ARBA" id="ARBA00023082"/>
    </source>
</evidence>